<evidence type="ECO:0000313" key="1">
    <source>
        <dbReference type="EMBL" id="GCD12222.1"/>
    </source>
</evidence>
<dbReference type="RefSeq" id="WP_125004744.1">
    <property type="nucleotide sequence ID" value="NZ_BHYK01000029.1"/>
</dbReference>
<reference evidence="1 2" key="1">
    <citation type="submission" date="2018-11" db="EMBL/GenBank/DDBJ databases">
        <title>Genome sequencing and assembly of Clostridium tagluense strain A121.</title>
        <authorList>
            <person name="Murakami T."/>
            <person name="Segawa T."/>
            <person name="Shcherbakova V.A."/>
            <person name="Mori H."/>
            <person name="Yoshimura Y."/>
        </authorList>
    </citation>
    <scope>NUCLEOTIDE SEQUENCE [LARGE SCALE GENOMIC DNA]</scope>
    <source>
        <strain evidence="1 2">A121</strain>
    </source>
</reference>
<accession>A0A401URP6</accession>
<gene>
    <name evidence="1" type="ORF">Ctaglu_38450</name>
</gene>
<proteinExistence type="predicted"/>
<organism evidence="1 2">
    <name type="scientific">Clostridium tagluense</name>
    <dbReference type="NCBI Taxonomy" id="360422"/>
    <lineage>
        <taxon>Bacteria</taxon>
        <taxon>Bacillati</taxon>
        <taxon>Bacillota</taxon>
        <taxon>Clostridia</taxon>
        <taxon>Eubacteriales</taxon>
        <taxon>Clostridiaceae</taxon>
        <taxon>Clostridium</taxon>
    </lineage>
</organism>
<keyword evidence="2" id="KW-1185">Reference proteome</keyword>
<dbReference type="AlphaFoldDB" id="A0A401URP6"/>
<dbReference type="EMBL" id="BHYK01000029">
    <property type="protein sequence ID" value="GCD12222.1"/>
    <property type="molecule type" value="Genomic_DNA"/>
</dbReference>
<sequence>MYKLKDARAMHNNDTGIKNILFDGIIIGNIFFVINENSMHVNDINIDVKYTHKKHATNLLIQLVKEFNIDIIDGTGTYDEGEYFWEMLGAKMSEYIYTKNIVDVQGNTPHCCCLGRNFKLTREQLIKYSKLK</sequence>
<evidence type="ECO:0008006" key="3">
    <source>
        <dbReference type="Google" id="ProtNLM"/>
    </source>
</evidence>
<name>A0A401URP6_9CLOT</name>
<protein>
    <recommendedName>
        <fullName evidence="3">N-acetyltransferase domain-containing protein</fullName>
    </recommendedName>
</protein>
<evidence type="ECO:0000313" key="2">
    <source>
        <dbReference type="Proteomes" id="UP000287872"/>
    </source>
</evidence>
<comment type="caution">
    <text evidence="1">The sequence shown here is derived from an EMBL/GenBank/DDBJ whole genome shotgun (WGS) entry which is preliminary data.</text>
</comment>
<dbReference type="Proteomes" id="UP000287872">
    <property type="component" value="Unassembled WGS sequence"/>
</dbReference>